<dbReference type="Gene3D" id="3.30.565.10">
    <property type="entry name" value="Histidine kinase-like ATPase, C-terminal domain"/>
    <property type="match status" value="1"/>
</dbReference>
<evidence type="ECO:0000313" key="10">
    <source>
        <dbReference type="Proteomes" id="UP000309676"/>
    </source>
</evidence>
<dbReference type="CDD" id="cd06225">
    <property type="entry name" value="HAMP"/>
    <property type="match status" value="1"/>
</dbReference>
<dbReference type="SUPFAM" id="SSF158472">
    <property type="entry name" value="HAMP domain-like"/>
    <property type="match status" value="1"/>
</dbReference>
<evidence type="ECO:0000256" key="2">
    <source>
        <dbReference type="ARBA" id="ARBA00022475"/>
    </source>
</evidence>
<dbReference type="SUPFAM" id="SSF55874">
    <property type="entry name" value="ATPase domain of HSP90 chaperone/DNA topoisomerase II/histidine kinase"/>
    <property type="match status" value="1"/>
</dbReference>
<evidence type="ECO:0000256" key="3">
    <source>
        <dbReference type="ARBA" id="ARBA00022553"/>
    </source>
</evidence>
<dbReference type="PANTHER" id="PTHR34220">
    <property type="entry name" value="SENSOR HISTIDINE KINASE YPDA"/>
    <property type="match status" value="1"/>
</dbReference>
<dbReference type="InterPro" id="IPR036890">
    <property type="entry name" value="HATPase_C_sf"/>
</dbReference>
<dbReference type="RefSeq" id="WP_138193427.1">
    <property type="nucleotide sequence ID" value="NZ_VCIW01000003.1"/>
</dbReference>
<organism evidence="9 10">
    <name type="scientific">Paenibacillus antri</name>
    <dbReference type="NCBI Taxonomy" id="2582848"/>
    <lineage>
        <taxon>Bacteria</taxon>
        <taxon>Bacillati</taxon>
        <taxon>Bacillota</taxon>
        <taxon>Bacilli</taxon>
        <taxon>Bacillales</taxon>
        <taxon>Paenibacillaceae</taxon>
        <taxon>Paenibacillus</taxon>
    </lineage>
</organism>
<comment type="caution">
    <text evidence="9">The sequence shown here is derived from an EMBL/GenBank/DDBJ whole genome shotgun (WGS) entry which is preliminary data.</text>
</comment>
<dbReference type="Pfam" id="PF02518">
    <property type="entry name" value="HATPase_c"/>
    <property type="match status" value="1"/>
</dbReference>
<keyword evidence="5" id="KW-0418">Kinase</keyword>
<dbReference type="PANTHER" id="PTHR34220:SF7">
    <property type="entry name" value="SENSOR HISTIDINE KINASE YPDA"/>
    <property type="match status" value="1"/>
</dbReference>
<evidence type="ECO:0000259" key="8">
    <source>
        <dbReference type="PROSITE" id="PS50885"/>
    </source>
</evidence>
<feature type="transmembrane region" description="Helical" evidence="7">
    <location>
        <begin position="295"/>
        <end position="315"/>
    </location>
</feature>
<dbReference type="PROSITE" id="PS50885">
    <property type="entry name" value="HAMP"/>
    <property type="match status" value="1"/>
</dbReference>
<dbReference type="InterPro" id="IPR003594">
    <property type="entry name" value="HATPase_dom"/>
</dbReference>
<dbReference type="Pfam" id="PF06580">
    <property type="entry name" value="His_kinase"/>
    <property type="match status" value="1"/>
</dbReference>
<evidence type="ECO:0000256" key="4">
    <source>
        <dbReference type="ARBA" id="ARBA00022679"/>
    </source>
</evidence>
<sequence>MRRTPHRGEGKFTIFGKLILMFLVVITPLYTLGLLINARGEESVRAEIANSLESRVQFYMNALETEIERMVQLEREYIFDKDLQRLAFAMPIMDEYERTQRIISVGGKLKVIKSSSAYIRSVKAYLPSYRYAITSDDLTTNLIAEEYEAMVASIGRTEGAVYHWNGRYFINRAYPDATQFDPKRSYILSVELSVPALKASLAGFANYEGSGSALLDANGAWFIGGGSGIDVASSLAALRAGGGEDIGVAGSVRSVEAGDRMYLTAARTSELLQATLVVFIPSHEVLGKLDTYRNWFWILSLVSLFVIFLFSFWMYRLIHRPLSRLVRSFRSVEKRRLELIEDTGNKGEFGYLYRQFNAMVNELKVLIHTVYEQKIRAQSSELKQLQSQINPHFLYNSFFILYRLAKLKDLDSVVRFSQYLGEYFQYITRNAARQVKLEAEVNHVKAYVEIQTVRFSERIQAELEPLPQRFASVAVPRLFLQPLVENAYKYGVESKPKGGAIRISFQEEENKLRVVVEDNGPGMTDEALEALRIRLNASGDDVETTGLVNVHRRLCIMYGEGCGLRLSRSDLGGLRVEASLLRSETDEGIDQVMKSQ</sequence>
<comment type="subcellular location">
    <subcellularLocation>
        <location evidence="1">Cell membrane</location>
        <topology evidence="1">Multi-pass membrane protein</topology>
    </subcellularLocation>
</comment>
<keyword evidence="7" id="KW-1133">Transmembrane helix</keyword>
<dbReference type="GO" id="GO:0000155">
    <property type="term" value="F:phosphorelay sensor kinase activity"/>
    <property type="evidence" value="ECO:0007669"/>
    <property type="project" value="InterPro"/>
</dbReference>
<dbReference type="InterPro" id="IPR003660">
    <property type="entry name" value="HAMP_dom"/>
</dbReference>
<dbReference type="InterPro" id="IPR010559">
    <property type="entry name" value="Sig_transdc_His_kin_internal"/>
</dbReference>
<protein>
    <submittedName>
        <fullName evidence="9">HAMP domain-containing protein</fullName>
    </submittedName>
</protein>
<evidence type="ECO:0000256" key="6">
    <source>
        <dbReference type="ARBA" id="ARBA00023136"/>
    </source>
</evidence>
<feature type="domain" description="HAMP" evidence="8">
    <location>
        <begin position="316"/>
        <end position="368"/>
    </location>
</feature>
<evidence type="ECO:0000256" key="1">
    <source>
        <dbReference type="ARBA" id="ARBA00004651"/>
    </source>
</evidence>
<evidence type="ECO:0000256" key="5">
    <source>
        <dbReference type="ARBA" id="ARBA00022777"/>
    </source>
</evidence>
<evidence type="ECO:0000313" key="9">
    <source>
        <dbReference type="EMBL" id="TLS53186.1"/>
    </source>
</evidence>
<dbReference type="GO" id="GO:0005886">
    <property type="term" value="C:plasma membrane"/>
    <property type="evidence" value="ECO:0007669"/>
    <property type="project" value="UniProtKB-SubCell"/>
</dbReference>
<evidence type="ECO:0000256" key="7">
    <source>
        <dbReference type="SAM" id="Phobius"/>
    </source>
</evidence>
<keyword evidence="4" id="KW-0808">Transferase</keyword>
<accession>A0A5R9GFL9</accession>
<keyword evidence="7" id="KW-0812">Transmembrane</keyword>
<feature type="transmembrane region" description="Helical" evidence="7">
    <location>
        <begin position="12"/>
        <end position="36"/>
    </location>
</feature>
<dbReference type="AlphaFoldDB" id="A0A5R9GFL9"/>
<dbReference type="Gene3D" id="6.10.340.10">
    <property type="match status" value="1"/>
</dbReference>
<keyword evidence="2" id="KW-1003">Cell membrane</keyword>
<dbReference type="InterPro" id="IPR050640">
    <property type="entry name" value="Bact_2-comp_sensor_kinase"/>
</dbReference>
<name>A0A5R9GFL9_9BACL</name>
<keyword evidence="3" id="KW-0597">Phosphoprotein</keyword>
<reference evidence="9 10" key="1">
    <citation type="submission" date="2019-05" db="EMBL/GenBank/DDBJ databases">
        <authorList>
            <person name="Narsing Rao M.P."/>
            <person name="Li W.J."/>
        </authorList>
    </citation>
    <scope>NUCLEOTIDE SEQUENCE [LARGE SCALE GENOMIC DNA]</scope>
    <source>
        <strain evidence="9 10">SYSU_K30003</strain>
    </source>
</reference>
<gene>
    <name evidence="9" type="ORF">FE782_07430</name>
</gene>
<dbReference type="Proteomes" id="UP000309676">
    <property type="component" value="Unassembled WGS sequence"/>
</dbReference>
<dbReference type="EMBL" id="VCIW01000003">
    <property type="protein sequence ID" value="TLS53186.1"/>
    <property type="molecule type" value="Genomic_DNA"/>
</dbReference>
<keyword evidence="10" id="KW-1185">Reference proteome</keyword>
<dbReference type="OrthoDB" id="2062925at2"/>
<proteinExistence type="predicted"/>
<keyword evidence="6 7" id="KW-0472">Membrane</keyword>